<dbReference type="Proteomes" id="UP000073492">
    <property type="component" value="Unassembled WGS sequence"/>
</dbReference>
<reference evidence="2 3" key="1">
    <citation type="submission" date="2015-07" db="EMBL/GenBank/DDBJ databases">
        <title>Comparative genomics of the Sigatoka disease complex on banana suggests a link between parallel evolutionary changes in Pseudocercospora fijiensis and Pseudocercospora eumusae and increased virulence on the banana host.</title>
        <authorList>
            <person name="Chang T.-C."/>
            <person name="Salvucci A."/>
            <person name="Crous P.W."/>
            <person name="Stergiopoulos I."/>
        </authorList>
    </citation>
    <scope>NUCLEOTIDE SEQUENCE [LARGE SCALE GENOMIC DNA]</scope>
    <source>
        <strain evidence="2 3">CBS 116634</strain>
    </source>
</reference>
<accession>A0A139IPU0</accession>
<keyword evidence="3" id="KW-1185">Reference proteome</keyword>
<name>A0A139IPU0_9PEZI</name>
<proteinExistence type="predicted"/>
<sequence length="94" mass="9988">MAKRGNQPITSSGHVEGHHSPARDDTDIKTFPCVAWENDEAASTASTCPPTKPALHGLAGNGTVVSTDLDNLSDIFVVDPLLIWRCKLYGTAQA</sequence>
<organism evidence="2 3">
    <name type="scientific">Pseudocercospora musae</name>
    <dbReference type="NCBI Taxonomy" id="113226"/>
    <lineage>
        <taxon>Eukaryota</taxon>
        <taxon>Fungi</taxon>
        <taxon>Dikarya</taxon>
        <taxon>Ascomycota</taxon>
        <taxon>Pezizomycotina</taxon>
        <taxon>Dothideomycetes</taxon>
        <taxon>Dothideomycetidae</taxon>
        <taxon>Mycosphaerellales</taxon>
        <taxon>Mycosphaerellaceae</taxon>
        <taxon>Pseudocercospora</taxon>
    </lineage>
</organism>
<feature type="compositionally biased region" description="Basic and acidic residues" evidence="1">
    <location>
        <begin position="15"/>
        <end position="26"/>
    </location>
</feature>
<evidence type="ECO:0000256" key="1">
    <source>
        <dbReference type="SAM" id="MobiDB-lite"/>
    </source>
</evidence>
<protein>
    <submittedName>
        <fullName evidence="2">Uncharacterized protein</fullName>
    </submittedName>
</protein>
<dbReference type="AlphaFoldDB" id="A0A139IPU0"/>
<dbReference type="EMBL" id="LFZO01000029">
    <property type="protein sequence ID" value="KXT16817.1"/>
    <property type="molecule type" value="Genomic_DNA"/>
</dbReference>
<feature type="region of interest" description="Disordered" evidence="1">
    <location>
        <begin position="1"/>
        <end position="26"/>
    </location>
</feature>
<comment type="caution">
    <text evidence="2">The sequence shown here is derived from an EMBL/GenBank/DDBJ whole genome shotgun (WGS) entry which is preliminary data.</text>
</comment>
<gene>
    <name evidence="2" type="ORF">AC579_6834</name>
</gene>
<evidence type="ECO:0000313" key="2">
    <source>
        <dbReference type="EMBL" id="KXT16817.1"/>
    </source>
</evidence>
<evidence type="ECO:0000313" key="3">
    <source>
        <dbReference type="Proteomes" id="UP000073492"/>
    </source>
</evidence>